<sequence length="227" mass="26497">MYTTLLFDIDDTLLDFQDAEEQALNKLFIEMGVPLDEKVKDAYKEMNRGFWRQHEQGTLSRHELLNTRFSLFFDTVGKKVDGPETEERYRYYLNQGHKLIKNGLDVVKRLSQTKELYVVTNGVSETQHQRLQQSGLAPYFQKFFISEEMGVHKPMKEYFDIVFDEIAHINKKQTVIIGDSLTSDIKGGQTAGIDTVWMNPQNKPSAEIQPTYQIRQLTDLYKILQEF</sequence>
<dbReference type="NCBIfam" id="TIGR01549">
    <property type="entry name" value="HAD-SF-IA-v1"/>
    <property type="match status" value="1"/>
</dbReference>
<dbReference type="SFLD" id="SFLDG01135">
    <property type="entry name" value="C1.5.6:_HAD__Beta-PGM__Phospha"/>
    <property type="match status" value="1"/>
</dbReference>
<protein>
    <submittedName>
        <fullName evidence="1">TIGR02254 family HAD hydrolase</fullName>
    </submittedName>
</protein>
<comment type="caution">
    <text evidence="1">The sequence shown here is derived from an EMBL/GenBank/DDBJ whole genome shotgun (WGS) entry which is preliminary data.</text>
</comment>
<dbReference type="PANTHER" id="PTHR47478">
    <property type="match status" value="1"/>
</dbReference>
<dbReference type="InterPro" id="IPR052550">
    <property type="entry name" value="Pyrimidine_5'-ntase_YjjG"/>
</dbReference>
<dbReference type="RefSeq" id="WP_207702448.1">
    <property type="nucleotide sequence ID" value="NZ_JAFREL020000001.1"/>
</dbReference>
<dbReference type="Gene3D" id="3.40.50.1000">
    <property type="entry name" value="HAD superfamily/HAD-like"/>
    <property type="match status" value="1"/>
</dbReference>
<evidence type="ECO:0000313" key="2">
    <source>
        <dbReference type="Proteomes" id="UP000664357"/>
    </source>
</evidence>
<dbReference type="PANTHER" id="PTHR47478:SF1">
    <property type="entry name" value="PYRIMIDINE 5'-NUCLEOTIDASE YJJG"/>
    <property type="match status" value="1"/>
</dbReference>
<reference evidence="1 2" key="1">
    <citation type="submission" date="2021-03" db="EMBL/GenBank/DDBJ databases">
        <authorList>
            <person name="Gilmore M.S."/>
            <person name="Schwartzman J."/>
            <person name="Van Tyne D."/>
            <person name="Martin M."/>
            <person name="Earl A.M."/>
            <person name="Manson A.L."/>
            <person name="Straub T."/>
            <person name="Salamzade R."/>
            <person name="Saavedra J."/>
            <person name="Lebreton F."/>
            <person name="Prichula J."/>
            <person name="Schaufler K."/>
            <person name="Gaca A."/>
            <person name="Sgardioli B."/>
            <person name="Wagenaar J."/>
            <person name="Strong T."/>
        </authorList>
    </citation>
    <scope>NUCLEOTIDE SEQUENCE [LARGE SCALE GENOMIC DNA]</scope>
    <source>
        <strain evidence="1 2">665A</strain>
    </source>
</reference>
<dbReference type="InterPro" id="IPR023214">
    <property type="entry name" value="HAD_sf"/>
</dbReference>
<accession>A0ABV0ENM0</accession>
<dbReference type="EMBL" id="JAFREL020000001">
    <property type="protein sequence ID" value="MEO1769452.1"/>
    <property type="molecule type" value="Genomic_DNA"/>
</dbReference>
<dbReference type="NCBIfam" id="TIGR02254">
    <property type="entry name" value="YjjG_YfnB"/>
    <property type="match status" value="1"/>
</dbReference>
<dbReference type="InterPro" id="IPR041492">
    <property type="entry name" value="HAD_2"/>
</dbReference>
<dbReference type="Pfam" id="PF13419">
    <property type="entry name" value="HAD_2"/>
    <property type="match status" value="1"/>
</dbReference>
<dbReference type="Proteomes" id="UP000664357">
    <property type="component" value="Unassembled WGS sequence"/>
</dbReference>
<dbReference type="InterPro" id="IPR011951">
    <property type="entry name" value="HAD-SF_hydro_IA_YjjG/PynA"/>
</dbReference>
<dbReference type="InterPro" id="IPR023198">
    <property type="entry name" value="PGP-like_dom2"/>
</dbReference>
<dbReference type="GO" id="GO:0016787">
    <property type="term" value="F:hydrolase activity"/>
    <property type="evidence" value="ECO:0007669"/>
    <property type="project" value="UniProtKB-KW"/>
</dbReference>
<reference evidence="1 2" key="2">
    <citation type="submission" date="2024-02" db="EMBL/GenBank/DDBJ databases">
        <title>The Genome Sequence of Enterococcus sp. DIV0159.</title>
        <authorList>
            <person name="Earl A."/>
            <person name="Manson A."/>
            <person name="Gilmore M."/>
            <person name="Sanders J."/>
            <person name="Shea T."/>
            <person name="Howe W."/>
            <person name="Livny J."/>
            <person name="Cuomo C."/>
            <person name="Neafsey D."/>
            <person name="Birren B."/>
        </authorList>
    </citation>
    <scope>NUCLEOTIDE SEQUENCE [LARGE SCALE GENOMIC DNA]</scope>
    <source>
        <strain evidence="1 2">665A</strain>
    </source>
</reference>
<proteinExistence type="predicted"/>
<name>A0ABV0ENM0_9ENTE</name>
<dbReference type="InterPro" id="IPR006439">
    <property type="entry name" value="HAD-SF_hydro_IA"/>
</dbReference>
<evidence type="ECO:0000313" key="1">
    <source>
        <dbReference type="EMBL" id="MEO1769452.1"/>
    </source>
</evidence>
<gene>
    <name evidence="1" type="ORF">JZO67_001403</name>
</gene>
<dbReference type="InterPro" id="IPR036412">
    <property type="entry name" value="HAD-like_sf"/>
</dbReference>
<dbReference type="Gene3D" id="1.10.150.240">
    <property type="entry name" value="Putative phosphatase, domain 2"/>
    <property type="match status" value="1"/>
</dbReference>
<dbReference type="SFLD" id="SFLDG01129">
    <property type="entry name" value="C1.5:_HAD__Beta-PGM__Phosphata"/>
    <property type="match status" value="1"/>
</dbReference>
<dbReference type="SFLD" id="SFLDS00003">
    <property type="entry name" value="Haloacid_Dehalogenase"/>
    <property type="match status" value="1"/>
</dbReference>
<keyword evidence="2" id="KW-1185">Reference proteome</keyword>
<keyword evidence="1" id="KW-0378">Hydrolase</keyword>
<organism evidence="1 2">
    <name type="scientific">Candidatus Enterococcus ferrettii</name>
    <dbReference type="NCBI Taxonomy" id="2815324"/>
    <lineage>
        <taxon>Bacteria</taxon>
        <taxon>Bacillati</taxon>
        <taxon>Bacillota</taxon>
        <taxon>Bacilli</taxon>
        <taxon>Lactobacillales</taxon>
        <taxon>Enterococcaceae</taxon>
        <taxon>Enterococcus</taxon>
    </lineage>
</organism>
<dbReference type="SUPFAM" id="SSF56784">
    <property type="entry name" value="HAD-like"/>
    <property type="match status" value="1"/>
</dbReference>